<dbReference type="AlphaFoldDB" id="A0A553P6J1"/>
<name>A0A553P6J1_TIGCA</name>
<evidence type="ECO:0008006" key="3">
    <source>
        <dbReference type="Google" id="ProtNLM"/>
    </source>
</evidence>
<dbReference type="InterPro" id="IPR032675">
    <property type="entry name" value="LRR_dom_sf"/>
</dbReference>
<dbReference type="Gene3D" id="3.80.10.10">
    <property type="entry name" value="Ribonuclease Inhibitor"/>
    <property type="match status" value="2"/>
</dbReference>
<keyword evidence="2" id="KW-1185">Reference proteome</keyword>
<comment type="caution">
    <text evidence="1">The sequence shown here is derived from an EMBL/GenBank/DDBJ whole genome shotgun (WGS) entry which is preliminary data.</text>
</comment>
<accession>A0A553P6J1</accession>
<dbReference type="Proteomes" id="UP000318571">
    <property type="component" value="Chromosome 3"/>
</dbReference>
<dbReference type="PANTHER" id="PTHR38926">
    <property type="entry name" value="F-BOX DOMAIN CONTAINING PROTEIN, EXPRESSED"/>
    <property type="match status" value="1"/>
</dbReference>
<proteinExistence type="predicted"/>
<gene>
    <name evidence="1" type="ORF">TCAL_02247</name>
</gene>
<reference evidence="1 2" key="1">
    <citation type="journal article" date="2018" name="Nat. Ecol. Evol.">
        <title>Genomic signatures of mitonuclear coevolution across populations of Tigriopus californicus.</title>
        <authorList>
            <person name="Barreto F.S."/>
            <person name="Watson E.T."/>
            <person name="Lima T.G."/>
            <person name="Willett C.S."/>
            <person name="Edmands S."/>
            <person name="Li W."/>
            <person name="Burton R.S."/>
        </authorList>
    </citation>
    <scope>NUCLEOTIDE SEQUENCE [LARGE SCALE GENOMIC DNA]</scope>
    <source>
        <strain evidence="1 2">San Diego</strain>
    </source>
</reference>
<dbReference type="SUPFAM" id="SSF52047">
    <property type="entry name" value="RNI-like"/>
    <property type="match status" value="1"/>
</dbReference>
<sequence length="615" mass="69993">MPIWVISASMFPAHRRKSPESLEALASNSVLGRIRSTVRSDRHASTCRSAPLSELIQRSLPATIRTRLLTQAIPTQNEWQFPCLKKREHTLCLHHRACKSVYNYCDLILNILLQPDITRVCLDLRRIAFTLHESVVNWIHASVASSPRPSSLICLQIQGGSPHSDHVLPILNELASALVASAPQLRELSLPVCSNLTLLHVSNMPKLTSLQAERTKKLNRRGLWHLCHPDSISKYQLEVLELGVFKHEFFRKLDVAKFFTCMKRLKKFSLRDEERNLVRANQASPSVGGKILTYSVIKLGIVDAESGKHPDLFPRGEFKCQLKELKVVDRHLKPEYLLTACPDLEKLTIDWQEDLAWAPFRVFSVDWFSQMILSPSWRELCLKLSDLELVLPLAHGAERYSLPLEDFSVLIQALNGLKRLKIRGAGGQDPLPLSQILQSCPDLEHLILERTSVTVPQDYEVIENVSVCQNLRAFSFVESLTSMATSRRLTSFILYYMPNLERLELQPETTFSFSGLKPRELEKLAGLLKLTRLSVALSLKAYIMNLPEIIFILRKFPQLRYLVISWGKAHSVFNEIGNKRMNSMTNWLHSALQSENANIHLEIDFLLHGNTLLTS</sequence>
<protein>
    <recommendedName>
        <fullName evidence="3">F-box domain-containing protein</fullName>
    </recommendedName>
</protein>
<dbReference type="PANTHER" id="PTHR38926:SF72">
    <property type="entry name" value="IM:7136021-RELATED"/>
    <property type="match status" value="1"/>
</dbReference>
<evidence type="ECO:0000313" key="1">
    <source>
        <dbReference type="EMBL" id="TRY73308.1"/>
    </source>
</evidence>
<evidence type="ECO:0000313" key="2">
    <source>
        <dbReference type="Proteomes" id="UP000318571"/>
    </source>
</evidence>
<dbReference type="EMBL" id="VCGU01000007">
    <property type="protein sequence ID" value="TRY73308.1"/>
    <property type="molecule type" value="Genomic_DNA"/>
</dbReference>
<organism evidence="1 2">
    <name type="scientific">Tigriopus californicus</name>
    <name type="common">Marine copepod</name>
    <dbReference type="NCBI Taxonomy" id="6832"/>
    <lineage>
        <taxon>Eukaryota</taxon>
        <taxon>Metazoa</taxon>
        <taxon>Ecdysozoa</taxon>
        <taxon>Arthropoda</taxon>
        <taxon>Crustacea</taxon>
        <taxon>Multicrustacea</taxon>
        <taxon>Hexanauplia</taxon>
        <taxon>Copepoda</taxon>
        <taxon>Harpacticoida</taxon>
        <taxon>Harpacticidae</taxon>
        <taxon>Tigriopus</taxon>
    </lineage>
</organism>